<reference evidence="1" key="1">
    <citation type="submission" date="2023-10" db="EMBL/GenBank/DDBJ databases">
        <title>Two new lytic phages for Micrococcus sp. strain 1402.</title>
        <authorList>
            <person name="Petrzik K."/>
        </authorList>
    </citation>
    <scope>NUCLEOTIDE SEQUENCE</scope>
</reference>
<organism evidence="1">
    <name type="scientific">Micrococcus phage Olihed</name>
    <dbReference type="NCBI Taxonomy" id="3092209"/>
    <lineage>
        <taxon>Viruses</taxon>
        <taxon>Duplodnaviria</taxon>
        <taxon>Heunggongvirae</taxon>
        <taxon>Uroviricota</taxon>
        <taxon>Caudoviricetes</taxon>
    </lineage>
</organism>
<dbReference type="EMBL" id="OR756648">
    <property type="protein sequence ID" value="WZE63402.1"/>
    <property type="molecule type" value="Genomic_DNA"/>
</dbReference>
<accession>A0AAU6R6D8</accession>
<name>A0AAU6R6D8_9CAUD</name>
<sequence length="72" mass="8167">MNTENPTFTFPDEPDFGVWTRAVDRVVDALELDFYPSEELVAELVAEHGLTDPDQGDQMQTLEDELLAVYGY</sequence>
<proteinExistence type="predicted"/>
<evidence type="ECO:0000313" key="1">
    <source>
        <dbReference type="EMBL" id="WZE63402.1"/>
    </source>
</evidence>
<protein>
    <submittedName>
        <fullName evidence="1">Uncharacterized protein</fullName>
    </submittedName>
</protein>